<dbReference type="AlphaFoldDB" id="A0A5C3DT05"/>
<evidence type="ECO:0000313" key="3">
    <source>
        <dbReference type="Proteomes" id="UP000324022"/>
    </source>
</evidence>
<evidence type="ECO:0000256" key="1">
    <source>
        <dbReference type="SAM" id="SignalP"/>
    </source>
</evidence>
<dbReference type="EMBL" id="OOIN01000003">
    <property type="protein sequence ID" value="SPO21573.1"/>
    <property type="molecule type" value="Genomic_DNA"/>
</dbReference>
<gene>
    <name evidence="2" type="ORF">UTRI_10049</name>
</gene>
<feature type="signal peptide" evidence="1">
    <location>
        <begin position="1"/>
        <end position="20"/>
    </location>
</feature>
<accession>A0A5C3DT05</accession>
<proteinExistence type="predicted"/>
<dbReference type="Proteomes" id="UP000324022">
    <property type="component" value="Unassembled WGS sequence"/>
</dbReference>
<keyword evidence="1" id="KW-0732">Signal</keyword>
<protein>
    <recommendedName>
        <fullName evidence="4">Mig1 protein</fullName>
    </recommendedName>
</protein>
<name>A0A5C3DT05_9BASI</name>
<feature type="chain" id="PRO_5022747774" description="Mig1 protein" evidence="1">
    <location>
        <begin position="21"/>
        <end position="134"/>
    </location>
</feature>
<sequence length="134" mass="14575">MKVTSACFLYASALFGIVGAGWMPDQPKLSWDLLCGSGATASQTSHVCLVAQESITGFAPQSDFRGFKLSDDRNFVLYQDNRDAAFWQNDRYIISVNFNIAVGQDTNCAVYQIEKINGGSKDGFYCGGPPIPLS</sequence>
<reference evidence="2 3" key="1">
    <citation type="submission" date="2018-03" db="EMBL/GenBank/DDBJ databases">
        <authorList>
            <person name="Guldener U."/>
        </authorList>
    </citation>
    <scope>NUCLEOTIDE SEQUENCE [LARGE SCALE GENOMIC DNA]</scope>
    <source>
        <strain evidence="2 3">NBRC100155</strain>
    </source>
</reference>
<keyword evidence="3" id="KW-1185">Reference proteome</keyword>
<evidence type="ECO:0008006" key="4">
    <source>
        <dbReference type="Google" id="ProtNLM"/>
    </source>
</evidence>
<evidence type="ECO:0000313" key="2">
    <source>
        <dbReference type="EMBL" id="SPO21573.1"/>
    </source>
</evidence>
<organism evidence="2 3">
    <name type="scientific">Ustilago trichophora</name>
    <dbReference type="NCBI Taxonomy" id="86804"/>
    <lineage>
        <taxon>Eukaryota</taxon>
        <taxon>Fungi</taxon>
        <taxon>Dikarya</taxon>
        <taxon>Basidiomycota</taxon>
        <taxon>Ustilaginomycotina</taxon>
        <taxon>Ustilaginomycetes</taxon>
        <taxon>Ustilaginales</taxon>
        <taxon>Ustilaginaceae</taxon>
        <taxon>Ustilago</taxon>
    </lineage>
</organism>